<protein>
    <submittedName>
        <fullName evidence="1">Transcriptional regulator</fullName>
    </submittedName>
</protein>
<dbReference type="InterPro" id="IPR036390">
    <property type="entry name" value="WH_DNA-bd_sf"/>
</dbReference>
<dbReference type="InterPro" id="IPR011991">
    <property type="entry name" value="ArsR-like_HTH"/>
</dbReference>
<organism evidence="1 2">
    <name type="scientific">Corynebacterium lipophilum</name>
    <dbReference type="NCBI Taxonomy" id="2804918"/>
    <lineage>
        <taxon>Bacteria</taxon>
        <taxon>Bacillati</taxon>
        <taxon>Actinomycetota</taxon>
        <taxon>Actinomycetes</taxon>
        <taxon>Mycobacteriales</taxon>
        <taxon>Corynebacteriaceae</taxon>
        <taxon>Corynebacterium</taxon>
    </lineage>
</organism>
<keyword evidence="2" id="KW-1185">Reference proteome</keyword>
<dbReference type="InterPro" id="IPR036388">
    <property type="entry name" value="WH-like_DNA-bd_sf"/>
</dbReference>
<comment type="caution">
    <text evidence="1">The sequence shown here is derived from an EMBL/GenBank/DDBJ whole genome shotgun (WGS) entry which is preliminary data.</text>
</comment>
<reference evidence="1 2" key="1">
    <citation type="submission" date="2021-01" db="EMBL/GenBank/DDBJ databases">
        <title>Identification and Characterization of Corynebacterium sp.</title>
        <authorList>
            <person name="Luo Q."/>
            <person name="Qu P."/>
            <person name="Chen Q."/>
        </authorList>
    </citation>
    <scope>NUCLEOTIDE SEQUENCE [LARGE SCALE GENOMIC DNA]</scope>
    <source>
        <strain evidence="1 2">MC-18</strain>
    </source>
</reference>
<dbReference type="EMBL" id="JAEUWV010000001">
    <property type="protein sequence ID" value="MCO6393677.1"/>
    <property type="molecule type" value="Genomic_DNA"/>
</dbReference>
<dbReference type="Gene3D" id="1.10.10.10">
    <property type="entry name" value="Winged helix-like DNA-binding domain superfamily/Winged helix DNA-binding domain"/>
    <property type="match status" value="1"/>
</dbReference>
<dbReference type="AlphaFoldDB" id="A0AAW5HTG0"/>
<name>A0AAW5HTG0_9CORY</name>
<dbReference type="PANTHER" id="PTHR30363:SF28">
    <property type="entry name" value="TRANSCRIPTIONAL REGULATORY PROTEIN-RELATED"/>
    <property type="match status" value="1"/>
</dbReference>
<dbReference type="Proteomes" id="UP001205920">
    <property type="component" value="Unassembled WGS sequence"/>
</dbReference>
<dbReference type="InterPro" id="IPR050313">
    <property type="entry name" value="Carb_Metab_HTH_regulators"/>
</dbReference>
<dbReference type="PANTHER" id="PTHR30363">
    <property type="entry name" value="HTH-TYPE TRANSCRIPTIONAL REGULATOR SRLR-RELATED"/>
    <property type="match status" value="1"/>
</dbReference>
<dbReference type="RefSeq" id="WP_269010960.1">
    <property type="nucleotide sequence ID" value="NZ_JAEUWV010000001.1"/>
</dbReference>
<accession>A0AAW5HTG0</accession>
<sequence length="235" mass="25203">MLNQARSVDGGTRKRVMALLLKSGPVTASTLGEQTGISAAGIRRHLDKLTEAGLIETCEPLPVAGEEPPRGRPAKHYCLTEEGRESFGSNYENMALDAIEALEELGGHEAVKEFAKTRIERILEEVEPISERSSSDDLESVVLEVVSVLERHGYVASVTQAGTGIQICQHHCPVSQVASAHPEICEAEQEMIAKIVGRHIQPLASITEGNGVCTTNIPLAAVHGPKNNVSERSGK</sequence>
<dbReference type="CDD" id="cd00090">
    <property type="entry name" value="HTH_ARSR"/>
    <property type="match status" value="1"/>
</dbReference>
<evidence type="ECO:0000313" key="1">
    <source>
        <dbReference type="EMBL" id="MCO6393677.1"/>
    </source>
</evidence>
<proteinExistence type="predicted"/>
<gene>
    <name evidence="1" type="ORF">JMN37_01575</name>
</gene>
<dbReference type="Pfam" id="PF12840">
    <property type="entry name" value="HTH_20"/>
    <property type="match status" value="1"/>
</dbReference>
<evidence type="ECO:0000313" key="2">
    <source>
        <dbReference type="Proteomes" id="UP001205920"/>
    </source>
</evidence>
<dbReference type="SUPFAM" id="SSF46785">
    <property type="entry name" value="Winged helix' DNA-binding domain"/>
    <property type="match status" value="1"/>
</dbReference>